<evidence type="ECO:0000313" key="2">
    <source>
        <dbReference type="EMBL" id="PWK57852.1"/>
    </source>
</evidence>
<organism evidence="2 3">
    <name type="scientific">Silicimonas algicola</name>
    <dbReference type="NCBI Taxonomy" id="1826607"/>
    <lineage>
        <taxon>Bacteria</taxon>
        <taxon>Pseudomonadati</taxon>
        <taxon>Pseudomonadota</taxon>
        <taxon>Alphaproteobacteria</taxon>
        <taxon>Rhodobacterales</taxon>
        <taxon>Paracoccaceae</taxon>
    </lineage>
</organism>
<feature type="transmembrane region" description="Helical" evidence="1">
    <location>
        <begin position="107"/>
        <end position="128"/>
    </location>
</feature>
<sequence length="164" mass="17246">MSIVLDILGTWRAPRQVQARRMAGPPREDRALAILLAACGLIYVAQWPRLAREAHLDPSIALDARMAGALFAWLMVMPLAFYALSLVLHLVLRAAGVATTAFRVRQAVFWALLASVPAWLLSGLIAGFDGDGAALTVVSTVAVAAVGLFTAAGLSVAGARAETV</sequence>
<evidence type="ECO:0008006" key="4">
    <source>
        <dbReference type="Google" id="ProtNLM"/>
    </source>
</evidence>
<dbReference type="AlphaFoldDB" id="A0A316GB59"/>
<dbReference type="OrthoDB" id="7771437at2"/>
<keyword evidence="1" id="KW-1133">Transmembrane helix</keyword>
<keyword evidence="1" id="KW-0812">Transmembrane</keyword>
<keyword evidence="1" id="KW-0472">Membrane</keyword>
<keyword evidence="3" id="KW-1185">Reference proteome</keyword>
<dbReference type="Proteomes" id="UP000245390">
    <property type="component" value="Unassembled WGS sequence"/>
</dbReference>
<comment type="caution">
    <text evidence="2">The sequence shown here is derived from an EMBL/GenBank/DDBJ whole genome shotgun (WGS) entry which is preliminary data.</text>
</comment>
<proteinExistence type="predicted"/>
<feature type="transmembrane region" description="Helical" evidence="1">
    <location>
        <begin position="134"/>
        <end position="159"/>
    </location>
</feature>
<dbReference type="KEGG" id="salo:EF888_11695"/>
<accession>A0A316GB59</accession>
<dbReference type="EMBL" id="QGGV01000002">
    <property type="protein sequence ID" value="PWK57852.1"/>
    <property type="molecule type" value="Genomic_DNA"/>
</dbReference>
<protein>
    <recommendedName>
        <fullName evidence="4">Yip1-like protein</fullName>
    </recommendedName>
</protein>
<feature type="transmembrane region" description="Helical" evidence="1">
    <location>
        <begin position="70"/>
        <end position="95"/>
    </location>
</feature>
<feature type="transmembrane region" description="Helical" evidence="1">
    <location>
        <begin position="31"/>
        <end position="50"/>
    </location>
</feature>
<evidence type="ECO:0000256" key="1">
    <source>
        <dbReference type="SAM" id="Phobius"/>
    </source>
</evidence>
<name>A0A316GB59_9RHOB</name>
<reference evidence="2 3" key="1">
    <citation type="submission" date="2018-05" db="EMBL/GenBank/DDBJ databases">
        <title>Genomic Encyclopedia of Type Strains, Phase IV (KMG-IV): sequencing the most valuable type-strain genomes for metagenomic binning, comparative biology and taxonomic classification.</title>
        <authorList>
            <person name="Goeker M."/>
        </authorList>
    </citation>
    <scope>NUCLEOTIDE SEQUENCE [LARGE SCALE GENOMIC DNA]</scope>
    <source>
        <strain evidence="2 3">DSM 103371</strain>
    </source>
</reference>
<evidence type="ECO:0000313" key="3">
    <source>
        <dbReference type="Proteomes" id="UP000245390"/>
    </source>
</evidence>
<gene>
    <name evidence="2" type="ORF">C8D95_102501</name>
</gene>